<name>A0ABD6CW01_9EURY</name>
<dbReference type="EMBL" id="JBHUDL010000004">
    <property type="protein sequence ID" value="MFD1632598.1"/>
    <property type="molecule type" value="Genomic_DNA"/>
</dbReference>
<dbReference type="AlphaFoldDB" id="A0ABD6CW01"/>
<organism evidence="1 2">
    <name type="scientific">Haloplanus ruber</name>
    <dbReference type="NCBI Taxonomy" id="869892"/>
    <lineage>
        <taxon>Archaea</taxon>
        <taxon>Methanobacteriati</taxon>
        <taxon>Methanobacteriota</taxon>
        <taxon>Stenosarchaea group</taxon>
        <taxon>Halobacteria</taxon>
        <taxon>Halobacteriales</taxon>
        <taxon>Haloferacaceae</taxon>
        <taxon>Haloplanus</taxon>
    </lineage>
</organism>
<comment type="caution">
    <text evidence="1">The sequence shown here is derived from an EMBL/GenBank/DDBJ whole genome shotgun (WGS) entry which is preliminary data.</text>
</comment>
<evidence type="ECO:0000313" key="1">
    <source>
        <dbReference type="EMBL" id="MFD1632598.1"/>
    </source>
</evidence>
<dbReference type="RefSeq" id="WP_256406105.1">
    <property type="nucleotide sequence ID" value="NZ_CP187151.1"/>
</dbReference>
<dbReference type="Gene3D" id="2.30.110.10">
    <property type="entry name" value="Electron Transport, Fmn-binding Protein, Chain A"/>
    <property type="match status" value="1"/>
</dbReference>
<dbReference type="Proteomes" id="UP001597075">
    <property type="component" value="Unassembled WGS sequence"/>
</dbReference>
<accession>A0ABD6CW01</accession>
<dbReference type="Pfam" id="PF12900">
    <property type="entry name" value="Pyridox_ox_2"/>
    <property type="match status" value="1"/>
</dbReference>
<reference evidence="1 2" key="1">
    <citation type="journal article" date="2019" name="Int. J. Syst. Evol. Microbiol.">
        <title>The Global Catalogue of Microorganisms (GCM) 10K type strain sequencing project: providing services to taxonomists for standard genome sequencing and annotation.</title>
        <authorList>
            <consortium name="The Broad Institute Genomics Platform"/>
            <consortium name="The Broad Institute Genome Sequencing Center for Infectious Disease"/>
            <person name="Wu L."/>
            <person name="Ma J."/>
        </authorList>
    </citation>
    <scope>NUCLEOTIDE SEQUENCE [LARGE SCALE GENOMIC DNA]</scope>
    <source>
        <strain evidence="1 2">CGMCC 1.10594</strain>
    </source>
</reference>
<evidence type="ECO:0000313" key="2">
    <source>
        <dbReference type="Proteomes" id="UP001597075"/>
    </source>
</evidence>
<keyword evidence="2" id="KW-1185">Reference proteome</keyword>
<protein>
    <submittedName>
        <fullName evidence="1">Pyridoxamine 5'-phosphate oxidase family protein</fullName>
    </submittedName>
</protein>
<proteinExistence type="predicted"/>
<gene>
    <name evidence="1" type="ORF">ACFSBJ_02385</name>
</gene>
<dbReference type="InterPro" id="IPR012349">
    <property type="entry name" value="Split_barrel_FMN-bd"/>
</dbReference>
<sequence length="147" mass="15490">MTADAMSRDEIDGALRDTGAGVLSLTDGAETYAVPESFGYDGDAVYFQFMNGADSDKMHFVETTEVATLTAFTQDPARSVIVRGGLCPVADADEPIAMRAIAANATIPTVDVSLDTNPDELTFAFYQLCPDERSGRAFGVSPPVPGA</sequence>
<dbReference type="InterPro" id="IPR024747">
    <property type="entry name" value="Pyridox_Oxase-rel"/>
</dbReference>
<dbReference type="SUPFAM" id="SSF50475">
    <property type="entry name" value="FMN-binding split barrel"/>
    <property type="match status" value="1"/>
</dbReference>